<keyword evidence="11" id="KW-0472">Membrane</keyword>
<dbReference type="PROSITE" id="PS00107">
    <property type="entry name" value="PROTEIN_KINASE_ATP"/>
    <property type="match status" value="1"/>
</dbReference>
<evidence type="ECO:0000256" key="1">
    <source>
        <dbReference type="ARBA" id="ARBA00022527"/>
    </source>
</evidence>
<feature type="compositionally biased region" description="Gly residues" evidence="10">
    <location>
        <begin position="1"/>
        <end position="10"/>
    </location>
</feature>
<protein>
    <recommendedName>
        <fullName evidence="17">Protein kinase domain-containing protein</fullName>
    </recommendedName>
</protein>
<keyword evidence="3" id="KW-0732">Signal</keyword>
<dbReference type="InterPro" id="IPR000719">
    <property type="entry name" value="Prot_kinase_dom"/>
</dbReference>
<dbReference type="Gene3D" id="3.30.430.20">
    <property type="entry name" value="Gnk2 domain, C-X8-C-X2-C motif"/>
    <property type="match status" value="1"/>
</dbReference>
<evidence type="ECO:0000313" key="14">
    <source>
        <dbReference type="EMBL" id="PNT72014.1"/>
    </source>
</evidence>
<organism evidence="14">
    <name type="scientific">Brachypodium distachyon</name>
    <name type="common">Purple false brome</name>
    <name type="synonym">Trachynia distachya</name>
    <dbReference type="NCBI Taxonomy" id="15368"/>
    <lineage>
        <taxon>Eukaryota</taxon>
        <taxon>Viridiplantae</taxon>
        <taxon>Streptophyta</taxon>
        <taxon>Embryophyta</taxon>
        <taxon>Tracheophyta</taxon>
        <taxon>Spermatophyta</taxon>
        <taxon>Magnoliopsida</taxon>
        <taxon>Liliopsida</taxon>
        <taxon>Poales</taxon>
        <taxon>Poaceae</taxon>
        <taxon>BOP clade</taxon>
        <taxon>Pooideae</taxon>
        <taxon>Stipodae</taxon>
        <taxon>Brachypodieae</taxon>
        <taxon>Brachypodium</taxon>
    </lineage>
</organism>
<dbReference type="OrthoDB" id="1908121at2759"/>
<dbReference type="SUPFAM" id="SSF56112">
    <property type="entry name" value="Protein kinase-like (PK-like)"/>
    <property type="match status" value="1"/>
</dbReference>
<feature type="domain" description="Protein kinase" evidence="12">
    <location>
        <begin position="390"/>
        <end position="506"/>
    </location>
</feature>
<keyword evidence="4" id="KW-0677">Repeat</keyword>
<dbReference type="PROSITE" id="PS51473">
    <property type="entry name" value="GNK2"/>
    <property type="match status" value="1"/>
</dbReference>
<evidence type="ECO:0000256" key="5">
    <source>
        <dbReference type="ARBA" id="ARBA00022741"/>
    </source>
</evidence>
<dbReference type="FunFam" id="3.30.200.20:FF:001208">
    <property type="entry name" value="Putative DUF26-domain receptor-like protein kinase family protein"/>
    <property type="match status" value="1"/>
</dbReference>
<evidence type="ECO:0000259" key="12">
    <source>
        <dbReference type="PROSITE" id="PS50011"/>
    </source>
</evidence>
<evidence type="ECO:0000256" key="10">
    <source>
        <dbReference type="SAM" id="MobiDB-lite"/>
    </source>
</evidence>
<keyword evidence="1" id="KW-0723">Serine/threonine-protein kinase</keyword>
<accession>A0A2K2DCK1</accession>
<dbReference type="CDD" id="cd23509">
    <property type="entry name" value="Gnk2-like"/>
    <property type="match status" value="1"/>
</dbReference>
<dbReference type="InterPro" id="IPR011009">
    <property type="entry name" value="Kinase-like_dom_sf"/>
</dbReference>
<keyword evidence="11" id="KW-1133">Transmembrane helix</keyword>
<name>A0A2K2DCK1_BRADI</name>
<gene>
    <name evidence="14" type="ORF">BRADI_2g38413v3</name>
</gene>
<keyword evidence="5 9" id="KW-0547">Nucleotide-binding</keyword>
<reference evidence="15" key="3">
    <citation type="submission" date="2018-08" db="UniProtKB">
        <authorList>
            <consortium name="EnsemblPlants"/>
        </authorList>
    </citation>
    <scope>IDENTIFICATION</scope>
    <source>
        <strain evidence="15">cv. Bd21</strain>
    </source>
</reference>
<evidence type="ECO:0008006" key="17">
    <source>
        <dbReference type="Google" id="ProtNLM"/>
    </source>
</evidence>
<evidence type="ECO:0000256" key="3">
    <source>
        <dbReference type="ARBA" id="ARBA00022729"/>
    </source>
</evidence>
<dbReference type="Pfam" id="PF00069">
    <property type="entry name" value="Pkinase"/>
    <property type="match status" value="1"/>
</dbReference>
<evidence type="ECO:0000256" key="4">
    <source>
        <dbReference type="ARBA" id="ARBA00022737"/>
    </source>
</evidence>
<evidence type="ECO:0000259" key="13">
    <source>
        <dbReference type="PROSITE" id="PS51473"/>
    </source>
</evidence>
<dbReference type="Gene3D" id="3.30.200.20">
    <property type="entry name" value="Phosphorylase Kinase, domain 1"/>
    <property type="match status" value="1"/>
</dbReference>
<dbReference type="InterPro" id="IPR002902">
    <property type="entry name" value="GNK2"/>
</dbReference>
<dbReference type="Proteomes" id="UP000008810">
    <property type="component" value="Chromosome 2"/>
</dbReference>
<evidence type="ECO:0000313" key="15">
    <source>
        <dbReference type="EnsemblPlants" id="PNT72014"/>
    </source>
</evidence>
<feature type="transmembrane region" description="Helical" evidence="11">
    <location>
        <begin position="321"/>
        <end position="343"/>
    </location>
</feature>
<evidence type="ECO:0000256" key="9">
    <source>
        <dbReference type="PROSITE-ProRule" id="PRU10141"/>
    </source>
</evidence>
<reference evidence="14" key="2">
    <citation type="submission" date="2017-06" db="EMBL/GenBank/DDBJ databases">
        <title>WGS assembly of Brachypodium distachyon.</title>
        <authorList>
            <consortium name="The International Brachypodium Initiative"/>
            <person name="Lucas S."/>
            <person name="Harmon-Smith M."/>
            <person name="Lail K."/>
            <person name="Tice H."/>
            <person name="Grimwood J."/>
            <person name="Bruce D."/>
            <person name="Barry K."/>
            <person name="Shu S."/>
            <person name="Lindquist E."/>
            <person name="Wang M."/>
            <person name="Pitluck S."/>
            <person name="Vogel J.P."/>
            <person name="Garvin D.F."/>
            <person name="Mockler T.C."/>
            <person name="Schmutz J."/>
            <person name="Rokhsar D."/>
            <person name="Bevan M.W."/>
        </authorList>
    </citation>
    <scope>NUCLEOTIDE SEQUENCE</scope>
    <source>
        <strain evidence="14">Bd21</strain>
    </source>
</reference>
<keyword evidence="6" id="KW-0418">Kinase</keyword>
<dbReference type="GO" id="GO:0004674">
    <property type="term" value="F:protein serine/threonine kinase activity"/>
    <property type="evidence" value="ECO:0007669"/>
    <property type="project" value="UniProtKB-KW"/>
</dbReference>
<keyword evidence="16" id="KW-1185">Reference proteome</keyword>
<evidence type="ECO:0000256" key="11">
    <source>
        <dbReference type="SAM" id="Phobius"/>
    </source>
</evidence>
<feature type="region of interest" description="Disordered" evidence="10">
    <location>
        <begin position="1"/>
        <end position="43"/>
    </location>
</feature>
<dbReference type="AlphaFoldDB" id="A0A2K2DCK1"/>
<keyword evidence="2" id="KW-0808">Transferase</keyword>
<evidence type="ECO:0000313" key="16">
    <source>
        <dbReference type="Proteomes" id="UP000008810"/>
    </source>
</evidence>
<dbReference type="PROSITE" id="PS50011">
    <property type="entry name" value="PROTEIN_KINASE_DOM"/>
    <property type="match status" value="1"/>
</dbReference>
<dbReference type="EMBL" id="CM000881">
    <property type="protein sequence ID" value="PNT72014.1"/>
    <property type="molecule type" value="Genomic_DNA"/>
</dbReference>
<dbReference type="GO" id="GO:0005524">
    <property type="term" value="F:ATP binding"/>
    <property type="evidence" value="ECO:0007669"/>
    <property type="project" value="UniProtKB-UniRule"/>
</dbReference>
<reference evidence="14 15" key="1">
    <citation type="journal article" date="2010" name="Nature">
        <title>Genome sequencing and analysis of the model grass Brachypodium distachyon.</title>
        <authorList>
            <consortium name="International Brachypodium Initiative"/>
        </authorList>
    </citation>
    <scope>NUCLEOTIDE SEQUENCE [LARGE SCALE GENOMIC DNA]</scope>
    <source>
        <strain evidence="14 15">Bd21</strain>
    </source>
</reference>
<sequence length="506" mass="53320">MRRDGAGGVRGSWRPASGEQGRRPALRSENGGAAVCGPGERKQQASLRSRVQTLVQARFAMHQRPAALRRHSVPPAVPFLLAVATAAAAISAVSGADPVIVATMCGPTPASDPETFDVSFVNALELIYQNVTRSGFGTAFSSSSPGSGTGDNNSSNSSVVVYGLGQCSRVKLPRCLPSTAGRIFLDGCFLRYGAARRDFSADPFSPDSDTAVCSSSNNSNRTRAASFAGAAAGLLRNVTDAAPGGEGYYSYGAAGAGTGDGEERVYAAAQCWRSLNATACGECVASARSSGGVCPAPFFLPSDANANANAGGASSSSTRHVIIVVVVASVFSAAAVLGIAYLWTRMRPSSGSDDLRHDDHMDGSGEIIRAIAASQLGFRYEELRSATDGFNQINKLGQGSYGSVYKGMLADGREIAVKRLFFHTRQWAEQFYNEVRMVSQVQHKNLVKLLGCSVDGPESLLKNALDWERRSEIVLCTAEGLSYLHNASEIRIIHKDIKASNVASIQ</sequence>
<feature type="non-terminal residue" evidence="14">
    <location>
        <position position="506"/>
    </location>
</feature>
<dbReference type="InterPro" id="IPR052059">
    <property type="entry name" value="CR_Ser/Thr_kinase"/>
</dbReference>
<dbReference type="Gene3D" id="1.10.510.10">
    <property type="entry name" value="Transferase(Phosphotransferase) domain 1"/>
    <property type="match status" value="1"/>
</dbReference>
<dbReference type="InterPro" id="IPR017441">
    <property type="entry name" value="Protein_kinase_ATP_BS"/>
</dbReference>
<dbReference type="Gramene" id="PNT72014">
    <property type="protein sequence ID" value="PNT72014"/>
    <property type="gene ID" value="BRADI_2g38413v3"/>
</dbReference>
<keyword evidence="8" id="KW-0675">Receptor</keyword>
<dbReference type="PANTHER" id="PTHR47973">
    <property type="entry name" value="CYSTEINE-RICH RECEPTOR-LIKE PROTEIN KINASE 3"/>
    <property type="match status" value="1"/>
</dbReference>
<dbReference type="InParanoid" id="A0A2K2DCK1"/>
<evidence type="ECO:0000256" key="7">
    <source>
        <dbReference type="ARBA" id="ARBA00022840"/>
    </source>
</evidence>
<dbReference type="FunCoup" id="A0A2K2DCK1">
    <property type="interactions" value="883"/>
</dbReference>
<keyword evidence="11" id="KW-0812">Transmembrane</keyword>
<evidence type="ECO:0000256" key="6">
    <source>
        <dbReference type="ARBA" id="ARBA00022777"/>
    </source>
</evidence>
<dbReference type="Pfam" id="PF01657">
    <property type="entry name" value="Stress-antifung"/>
    <property type="match status" value="1"/>
</dbReference>
<keyword evidence="7 9" id="KW-0067">ATP-binding</keyword>
<feature type="domain" description="Gnk2-homologous" evidence="13">
    <location>
        <begin position="209"/>
        <end position="320"/>
    </location>
</feature>
<dbReference type="EnsemblPlants" id="PNT72014">
    <property type="protein sequence ID" value="PNT72014"/>
    <property type="gene ID" value="BRADI_2g38413v3"/>
</dbReference>
<dbReference type="InterPro" id="IPR038408">
    <property type="entry name" value="GNK2_sf"/>
</dbReference>
<feature type="binding site" evidence="9">
    <location>
        <position position="418"/>
    </location>
    <ligand>
        <name>ATP</name>
        <dbReference type="ChEBI" id="CHEBI:30616"/>
    </ligand>
</feature>
<evidence type="ECO:0000256" key="8">
    <source>
        <dbReference type="ARBA" id="ARBA00023170"/>
    </source>
</evidence>
<evidence type="ECO:0000256" key="2">
    <source>
        <dbReference type="ARBA" id="ARBA00022679"/>
    </source>
</evidence>
<proteinExistence type="predicted"/>